<dbReference type="GO" id="GO:0008017">
    <property type="term" value="F:microtubule binding"/>
    <property type="evidence" value="ECO:0007669"/>
    <property type="project" value="InterPro"/>
</dbReference>
<dbReference type="Pfam" id="PF00225">
    <property type="entry name" value="Kinesin"/>
    <property type="match status" value="1"/>
</dbReference>
<keyword evidence="2" id="KW-0812">Transmembrane</keyword>
<dbReference type="GO" id="GO:0003777">
    <property type="term" value="F:microtubule motor activity"/>
    <property type="evidence" value="ECO:0007669"/>
    <property type="project" value="InterPro"/>
</dbReference>
<protein>
    <recommendedName>
        <fullName evidence="3">Kinesin motor domain-containing protein</fullName>
    </recommendedName>
</protein>
<dbReference type="GO" id="GO:0005871">
    <property type="term" value="C:kinesin complex"/>
    <property type="evidence" value="ECO:0007669"/>
    <property type="project" value="TreeGrafter"/>
</dbReference>
<evidence type="ECO:0000313" key="5">
    <source>
        <dbReference type="Proteomes" id="UP000054266"/>
    </source>
</evidence>
<dbReference type="HOGENOM" id="CLU_384942_0_0_1"/>
<sequence length="718" mass="78776">MKTSLSLPSPRKCIIYYASIHTALFVFNHLLVVLADRLQNAWLWRFVLAWLSQWDTTVSMISPFTWVATMLLFLGATDRDHAQSPSSKVMEQQLLHAHAAYSELRASYVDLRRAAGETARRQMERITELDDQNRAQHRARDDLQQAHLQLQVRHQALIDQRAGKASDHHADLDISASSRSVSTSTQTTTSVSASTQTTTSMSTATQTTASVSTATQTTASVSTATQTTASVSTATQTTASRSASTQTTASRSTSTQTTTSVSTATQTTASVSTPGVPSAADGSDHPDTGPSVAINERRHVDSGTQTLQLTTLEDKCTELMHAAAISRTERLIFRFGSTCWRKVAARRGRVIHTLTAEQHHLRQRATDHLQDVKHAVSRISRVPMPIVFTGHIATESQQASDPYSFSGSKHTLSLSSGVAAKTPSLPLTCSFDFLCFRGPRAEVLVQSVLWLHAQKGNRVCFAADGESGTGKTYGTFTGPRSVARQALSHVLAAARNSPEDGLARHTIKMALTEWYPDAAAQRPVAHDQLRDLAPESAFDLTETSTAKATGESWYVFEPGSGMHHDAVVDRFLKIALARRNTATTAMNESSSRGHLTFHIVVGDRDRPKDHTNILIVDLAGSELGMPESLRRRTDPDTKFIHSSRQAILQQLHAFAGREAVARDTRSLRPWEDFLKAQPAPKVVYATYFALHHAELTATRQVLARVQELQDRQRLAPHV</sequence>
<accession>A0A0D2CCT6</accession>
<dbReference type="PANTHER" id="PTHR24115:SF578">
    <property type="entry name" value="KINESIN-LIKE PROTEIN KIFC1"/>
    <property type="match status" value="1"/>
</dbReference>
<feature type="domain" description="Kinesin motor" evidence="3">
    <location>
        <begin position="373"/>
        <end position="707"/>
    </location>
</feature>
<reference evidence="4 5" key="1">
    <citation type="submission" date="2015-01" db="EMBL/GenBank/DDBJ databases">
        <title>The Genome Sequence of Capronia semiimmersa CBS27337.</title>
        <authorList>
            <consortium name="The Broad Institute Genomics Platform"/>
            <person name="Cuomo C."/>
            <person name="de Hoog S."/>
            <person name="Gorbushina A."/>
            <person name="Stielow B."/>
            <person name="Teixiera M."/>
            <person name="Abouelleil A."/>
            <person name="Chapman S.B."/>
            <person name="Priest M."/>
            <person name="Young S.K."/>
            <person name="Wortman J."/>
            <person name="Nusbaum C."/>
            <person name="Birren B."/>
        </authorList>
    </citation>
    <scope>NUCLEOTIDE SEQUENCE [LARGE SCALE GENOMIC DNA]</scope>
    <source>
        <strain evidence="4 5">CBS 27337</strain>
    </source>
</reference>
<dbReference type="GO" id="GO:0016887">
    <property type="term" value="F:ATP hydrolysis activity"/>
    <property type="evidence" value="ECO:0007669"/>
    <property type="project" value="TreeGrafter"/>
</dbReference>
<keyword evidence="2" id="KW-1133">Transmembrane helix</keyword>
<name>A0A0D2CCT6_9EURO</name>
<dbReference type="EMBL" id="KN846962">
    <property type="protein sequence ID" value="KIW62876.1"/>
    <property type="molecule type" value="Genomic_DNA"/>
</dbReference>
<dbReference type="SUPFAM" id="SSF52540">
    <property type="entry name" value="P-loop containing nucleoside triphosphate hydrolases"/>
    <property type="match status" value="1"/>
</dbReference>
<dbReference type="PANTHER" id="PTHR24115">
    <property type="entry name" value="KINESIN-RELATED"/>
    <property type="match status" value="1"/>
</dbReference>
<dbReference type="STRING" id="5601.A0A0D2CCT6"/>
<evidence type="ECO:0000259" key="3">
    <source>
        <dbReference type="SMART" id="SM00129"/>
    </source>
</evidence>
<feature type="compositionally biased region" description="Basic and acidic residues" evidence="1">
    <location>
        <begin position="161"/>
        <end position="172"/>
    </location>
</feature>
<dbReference type="GO" id="GO:0005524">
    <property type="term" value="F:ATP binding"/>
    <property type="evidence" value="ECO:0007669"/>
    <property type="project" value="InterPro"/>
</dbReference>
<dbReference type="InterPro" id="IPR036961">
    <property type="entry name" value="Kinesin_motor_dom_sf"/>
</dbReference>
<keyword evidence="2" id="KW-0472">Membrane</keyword>
<feature type="region of interest" description="Disordered" evidence="1">
    <location>
        <begin position="160"/>
        <end position="300"/>
    </location>
</feature>
<dbReference type="AlphaFoldDB" id="A0A0D2CCT6"/>
<dbReference type="SMART" id="SM00129">
    <property type="entry name" value="KISc"/>
    <property type="match status" value="1"/>
</dbReference>
<dbReference type="GO" id="GO:0005874">
    <property type="term" value="C:microtubule"/>
    <property type="evidence" value="ECO:0007669"/>
    <property type="project" value="TreeGrafter"/>
</dbReference>
<keyword evidence="5" id="KW-1185">Reference proteome</keyword>
<evidence type="ECO:0000256" key="1">
    <source>
        <dbReference type="SAM" id="MobiDB-lite"/>
    </source>
</evidence>
<evidence type="ECO:0000313" key="4">
    <source>
        <dbReference type="EMBL" id="KIW62876.1"/>
    </source>
</evidence>
<dbReference type="PRINTS" id="PR00380">
    <property type="entry name" value="KINESINHEAVY"/>
</dbReference>
<dbReference type="InterPro" id="IPR001752">
    <property type="entry name" value="Kinesin_motor_dom"/>
</dbReference>
<dbReference type="GO" id="GO:0007018">
    <property type="term" value="P:microtubule-based movement"/>
    <property type="evidence" value="ECO:0007669"/>
    <property type="project" value="InterPro"/>
</dbReference>
<dbReference type="Proteomes" id="UP000054266">
    <property type="component" value="Unassembled WGS sequence"/>
</dbReference>
<dbReference type="Gene3D" id="3.40.850.10">
    <property type="entry name" value="Kinesin motor domain"/>
    <property type="match status" value="1"/>
</dbReference>
<dbReference type="InterPro" id="IPR027417">
    <property type="entry name" value="P-loop_NTPase"/>
</dbReference>
<feature type="compositionally biased region" description="Low complexity" evidence="1">
    <location>
        <begin position="175"/>
        <end position="273"/>
    </location>
</feature>
<feature type="transmembrane region" description="Helical" evidence="2">
    <location>
        <begin position="14"/>
        <end position="35"/>
    </location>
</feature>
<organism evidence="4 5">
    <name type="scientific">Phialophora macrospora</name>
    <dbReference type="NCBI Taxonomy" id="1851006"/>
    <lineage>
        <taxon>Eukaryota</taxon>
        <taxon>Fungi</taxon>
        <taxon>Dikarya</taxon>
        <taxon>Ascomycota</taxon>
        <taxon>Pezizomycotina</taxon>
        <taxon>Eurotiomycetes</taxon>
        <taxon>Chaetothyriomycetidae</taxon>
        <taxon>Chaetothyriales</taxon>
        <taxon>Herpotrichiellaceae</taxon>
        <taxon>Phialophora</taxon>
    </lineage>
</organism>
<dbReference type="InterPro" id="IPR027640">
    <property type="entry name" value="Kinesin-like_fam"/>
</dbReference>
<gene>
    <name evidence="4" type="ORF">PV04_09768</name>
</gene>
<proteinExistence type="predicted"/>
<evidence type="ECO:0000256" key="2">
    <source>
        <dbReference type="SAM" id="Phobius"/>
    </source>
</evidence>